<sequence>MIRRTLLPLASSLILLLGCGGGGGGGSASTPVRDAAAIDADSGATPAADPAYYKIPSETLGPVFGSGTVTFTYWNPNASTVSLCLYTNWNDALTSPAATRPMTRGAGGIWTSGAIARPAQSFYVFQVGGQYVLDPYAKSMAQWVHTSSTSISGDSIGKGAIVDPSAIGPDGGWTPYAGTSYYFDGSAMKGPDGTTAAPYAYASNRDAIIYEAGVRDLTVDPNLSGFAAGHPWGTFKGLVDLLPHIQRLGVTHVQLLCPLENYTYDQTKVGTRELNIAMTSGANYNWGYDPQNYFTPTGMYSANPLDPAARVNELKTLINEIHKQGMGVILDVVYNHTANNAVLADSGLQGYFYRSTSRNGAGSQDVRSEAKMVRKLIVDSIVHWVREYRVDGFRFDLMGVLDTQTVKDAYAAAKALDPQVIFLGEGWNGFYSGPATDYNGDAMTGADQGNSAQFLGQNVAMFSDSYRQVFKNGYPNDGQPAFLSNLAQPLATLFSNAAGVPTNANPAFAPGSTANVVDYLTCHDNLCLYDTLAMATNAPATAAGDAVILQRARLAYAALLSSQGVAFIHAGDEMFRTKETTGTYPNTKTNGTRCFVDNSYNASDAINLVAWNRVYTGGNPLAGGFMNYDTSQNGYKLYSYVQGLIALRKATDAFRLPDAVRAARVSPLFPDGAGTSGLAFGTKSVGTDGAYYVLLNAGSTAQTFTADADLSTATLLADGATAGTTAIVSPTGVTVSGTTVTVAPLTAAILRK</sequence>
<organism evidence="3 4">
    <name type="scientific">Geothrix rubra</name>
    <dbReference type="NCBI Taxonomy" id="2927977"/>
    <lineage>
        <taxon>Bacteria</taxon>
        <taxon>Pseudomonadati</taxon>
        <taxon>Acidobacteriota</taxon>
        <taxon>Holophagae</taxon>
        <taxon>Holophagales</taxon>
        <taxon>Holophagaceae</taxon>
        <taxon>Geothrix</taxon>
    </lineage>
</organism>
<dbReference type="InterPro" id="IPR017853">
    <property type="entry name" value="GH"/>
</dbReference>
<dbReference type="InterPro" id="IPR004193">
    <property type="entry name" value="Glyco_hydro_13_N"/>
</dbReference>
<dbReference type="Pfam" id="PF02922">
    <property type="entry name" value="CBM_48"/>
    <property type="match status" value="1"/>
</dbReference>
<dbReference type="SMART" id="SM00642">
    <property type="entry name" value="Aamy"/>
    <property type="match status" value="1"/>
</dbReference>
<dbReference type="Proteomes" id="UP001165089">
    <property type="component" value="Unassembled WGS sequence"/>
</dbReference>
<accession>A0ABQ5Q2M0</accession>
<dbReference type="Gene3D" id="2.60.40.10">
    <property type="entry name" value="Immunoglobulins"/>
    <property type="match status" value="1"/>
</dbReference>
<reference evidence="3 4" key="1">
    <citation type="journal article" date="2023" name="Antonie Van Leeuwenhoek">
        <title>Mesoterricola silvestris gen. nov., sp. nov., Mesoterricola sediminis sp. nov., Geothrix oryzae sp. nov., Geothrix edaphica sp. nov., Geothrix rubra sp. nov., and Geothrix limicola sp. nov., six novel members of Acidobacteriota isolated from soils.</title>
        <authorList>
            <person name="Itoh H."/>
            <person name="Sugisawa Y."/>
            <person name="Mise K."/>
            <person name="Xu Z."/>
            <person name="Kuniyasu M."/>
            <person name="Ushijima N."/>
            <person name="Kawano K."/>
            <person name="Kobayashi E."/>
            <person name="Shiratori Y."/>
            <person name="Masuda Y."/>
            <person name="Senoo K."/>
        </authorList>
    </citation>
    <scope>NUCLEOTIDE SEQUENCE [LARGE SCALE GENOMIC DNA]</scope>
    <source>
        <strain evidence="3 4">Red803</strain>
    </source>
</reference>
<evidence type="ECO:0000313" key="3">
    <source>
        <dbReference type="EMBL" id="GLH68676.1"/>
    </source>
</evidence>
<dbReference type="SUPFAM" id="SSF51445">
    <property type="entry name" value="(Trans)glycosidases"/>
    <property type="match status" value="1"/>
</dbReference>
<protein>
    <recommendedName>
        <fullName evidence="2">Glycosyl hydrolase family 13 catalytic domain-containing protein</fullName>
    </recommendedName>
</protein>
<gene>
    <name evidence="3" type="ORF">GETHPA_02090</name>
</gene>
<comment type="caution">
    <text evidence="3">The sequence shown here is derived from an EMBL/GenBank/DDBJ whole genome shotgun (WGS) entry which is preliminary data.</text>
</comment>
<evidence type="ECO:0000259" key="2">
    <source>
        <dbReference type="SMART" id="SM00642"/>
    </source>
</evidence>
<dbReference type="RefSeq" id="WP_285722238.1">
    <property type="nucleotide sequence ID" value="NZ_BSDD01000001.1"/>
</dbReference>
<dbReference type="InterPro" id="IPR013780">
    <property type="entry name" value="Glyco_hydro_b"/>
</dbReference>
<comment type="similarity">
    <text evidence="1">Belongs to the glycosyl hydrolase 13 family.</text>
</comment>
<dbReference type="Pfam" id="PF18033">
    <property type="entry name" value="SpuA_C"/>
    <property type="match status" value="1"/>
</dbReference>
<evidence type="ECO:0000313" key="4">
    <source>
        <dbReference type="Proteomes" id="UP001165089"/>
    </source>
</evidence>
<keyword evidence="4" id="KW-1185">Reference proteome</keyword>
<feature type="domain" description="Glycosyl hydrolase family 13 catalytic" evidence="2">
    <location>
        <begin position="225"/>
        <end position="648"/>
    </location>
</feature>
<dbReference type="CDD" id="cd11341">
    <property type="entry name" value="AmyAc_Pullulanase_LD-like"/>
    <property type="match status" value="1"/>
</dbReference>
<dbReference type="InterPro" id="IPR013783">
    <property type="entry name" value="Ig-like_fold"/>
</dbReference>
<dbReference type="PANTHER" id="PTHR43002">
    <property type="entry name" value="GLYCOGEN DEBRANCHING ENZYME"/>
    <property type="match status" value="1"/>
</dbReference>
<dbReference type="Gene3D" id="3.20.20.80">
    <property type="entry name" value="Glycosidases"/>
    <property type="match status" value="1"/>
</dbReference>
<evidence type="ECO:0000256" key="1">
    <source>
        <dbReference type="ARBA" id="ARBA00008061"/>
    </source>
</evidence>
<dbReference type="InterPro" id="IPR040806">
    <property type="entry name" value="SpuA_C"/>
</dbReference>
<name>A0ABQ5Q2M0_9BACT</name>
<dbReference type="EMBL" id="BSDD01000001">
    <property type="protein sequence ID" value="GLH68676.1"/>
    <property type="molecule type" value="Genomic_DNA"/>
</dbReference>
<dbReference type="PROSITE" id="PS51257">
    <property type="entry name" value="PROKAR_LIPOPROTEIN"/>
    <property type="match status" value="1"/>
</dbReference>
<dbReference type="Pfam" id="PF00128">
    <property type="entry name" value="Alpha-amylase"/>
    <property type="match status" value="1"/>
</dbReference>
<dbReference type="InterPro" id="IPR014756">
    <property type="entry name" value="Ig_E-set"/>
</dbReference>
<dbReference type="Gene3D" id="2.60.40.1180">
    <property type="entry name" value="Golgi alpha-mannosidase II"/>
    <property type="match status" value="1"/>
</dbReference>
<dbReference type="SUPFAM" id="SSF81296">
    <property type="entry name" value="E set domains"/>
    <property type="match status" value="1"/>
</dbReference>
<proteinExistence type="inferred from homology"/>
<dbReference type="InterPro" id="IPR006047">
    <property type="entry name" value="GH13_cat_dom"/>
</dbReference>